<dbReference type="Proteomes" id="UP000230431">
    <property type="component" value="Unassembled WGS sequence"/>
</dbReference>
<evidence type="ECO:0008006" key="3">
    <source>
        <dbReference type="Google" id="ProtNLM"/>
    </source>
</evidence>
<reference evidence="1 2" key="1">
    <citation type="submission" date="2017-09" db="EMBL/GenBank/DDBJ databases">
        <title>Depth-based differentiation of microbial function through sediment-hosted aquifers and enrichment of novel symbionts in the deep terrestrial subsurface.</title>
        <authorList>
            <person name="Probst A.J."/>
            <person name="Ladd B."/>
            <person name="Jarett J.K."/>
            <person name="Geller-Mcgrath D.E."/>
            <person name="Sieber C.M."/>
            <person name="Emerson J.B."/>
            <person name="Anantharaman K."/>
            <person name="Thomas B.C."/>
            <person name="Malmstrom R."/>
            <person name="Stieglmeier M."/>
            <person name="Klingl A."/>
            <person name="Woyke T."/>
            <person name="Ryan C.M."/>
            <person name="Banfield J.F."/>
        </authorList>
    </citation>
    <scope>NUCLEOTIDE SEQUENCE [LARGE SCALE GENOMIC DNA]</scope>
    <source>
        <strain evidence="1">CG10_big_fil_rev_8_21_14_0_10_49_38</strain>
    </source>
</reference>
<sequence length="194" mass="21108">MDNEQLAAMRYEHRKIKICVSGAADTTHCGEGALESAKELGREIVRQGAIIVTGATTGWPLWSAMGAKEAGGVSIGLSPAATEKEHVEKWGLPIDFLDTIIYTGQGFPGRDILLTRTSDAVVLGCGRIGTIHEFTVAFEDKKPIGILEGPWEMDETLKTIIERAKRPNPKIVFDSDPKKLIARVIELAQADKIL</sequence>
<accession>A0A2H0RII1</accession>
<dbReference type="PANTHER" id="PTHR43393:SF3">
    <property type="entry name" value="LYSINE DECARBOXYLASE-LIKE PROTEIN"/>
    <property type="match status" value="1"/>
</dbReference>
<evidence type="ECO:0000313" key="1">
    <source>
        <dbReference type="EMBL" id="PIR46372.1"/>
    </source>
</evidence>
<evidence type="ECO:0000313" key="2">
    <source>
        <dbReference type="Proteomes" id="UP000230431"/>
    </source>
</evidence>
<dbReference type="SUPFAM" id="SSF102405">
    <property type="entry name" value="MCP/YpsA-like"/>
    <property type="match status" value="1"/>
</dbReference>
<dbReference type="InterPro" id="IPR052341">
    <property type="entry name" value="LOG_family_nucleotidases"/>
</dbReference>
<dbReference type="PANTHER" id="PTHR43393">
    <property type="entry name" value="CYTOKININ RIBOSIDE 5'-MONOPHOSPHATE PHOSPHORIBOHYDROLASE"/>
    <property type="match status" value="1"/>
</dbReference>
<protein>
    <recommendedName>
        <fullName evidence="3">TIGR00725 family protein</fullName>
    </recommendedName>
</protein>
<dbReference type="Gene3D" id="3.40.50.450">
    <property type="match status" value="1"/>
</dbReference>
<organism evidence="1 2">
    <name type="scientific">Candidatus Vogelbacteria bacterium CG10_big_fil_rev_8_21_14_0_10_49_38</name>
    <dbReference type="NCBI Taxonomy" id="1975043"/>
    <lineage>
        <taxon>Bacteria</taxon>
        <taxon>Candidatus Vogeliibacteriota</taxon>
    </lineage>
</organism>
<name>A0A2H0RII1_9BACT</name>
<dbReference type="AlphaFoldDB" id="A0A2H0RII1"/>
<proteinExistence type="predicted"/>
<dbReference type="EMBL" id="PCYK01000003">
    <property type="protein sequence ID" value="PIR46372.1"/>
    <property type="molecule type" value="Genomic_DNA"/>
</dbReference>
<dbReference type="Pfam" id="PF18306">
    <property type="entry name" value="LDcluster4"/>
    <property type="match status" value="1"/>
</dbReference>
<dbReference type="GO" id="GO:0005829">
    <property type="term" value="C:cytosol"/>
    <property type="evidence" value="ECO:0007669"/>
    <property type="project" value="TreeGrafter"/>
</dbReference>
<dbReference type="InterPro" id="IPR041164">
    <property type="entry name" value="LDcluster4"/>
</dbReference>
<comment type="caution">
    <text evidence="1">The sequence shown here is derived from an EMBL/GenBank/DDBJ whole genome shotgun (WGS) entry which is preliminary data.</text>
</comment>
<gene>
    <name evidence="1" type="ORF">COV08_00365</name>
</gene>